<accession>H3H191</accession>
<dbReference type="RefSeq" id="XP_067739508.1">
    <property type="nucleotide sequence ID" value="XM_067883236.1"/>
</dbReference>
<protein>
    <submittedName>
        <fullName evidence="1">Uncharacterized protein</fullName>
    </submittedName>
</protein>
<dbReference type="OrthoDB" id="121790at2759"/>
<dbReference type="EMBL" id="DS566098">
    <property type="status" value="NOT_ANNOTATED_CDS"/>
    <property type="molecule type" value="Genomic_DNA"/>
</dbReference>
<name>H3H191_PHYRM</name>
<keyword evidence="2" id="KW-1185">Reference proteome</keyword>
<dbReference type="eggNOG" id="ENOG502SI9K">
    <property type="taxonomic scope" value="Eukaryota"/>
</dbReference>
<dbReference type="HOGENOM" id="CLU_081133_0_0_1"/>
<sequence length="299" mass="33976">MEFDDKQEFAEWVADKARTNRVHLVLCHSDGKEYREELLKCAGRWPTSQLNKIDETHADSISSALEHNREGLTDRISTLRTQLASITDALFSVNAQGKPGRRFSAVQILRAYVNELQEDEELWSKIESPTRFALSFPLRRKREMQQLLHLLGQDVKTIWGDAVERVFSLMQTAHQDATSGKFGLAAIQDSHEKSRDRAISKAFRALLQHWSTRKSPRQVTITPSQRGGQVVCQVEDTSTHHAGSPLHFLRERPALGGSAFAEHRDSSISERWVESPPTSPVAPRRSWTLFDFVDSDALY</sequence>
<dbReference type="Proteomes" id="UP000005238">
    <property type="component" value="Unassembled WGS sequence"/>
</dbReference>
<dbReference type="OMA" id="VKTVWCD"/>
<dbReference type="VEuPathDB" id="FungiDB:KRP22_12922"/>
<reference evidence="1" key="2">
    <citation type="submission" date="2015-06" db="UniProtKB">
        <authorList>
            <consortium name="EnsemblProtists"/>
        </authorList>
    </citation>
    <scope>IDENTIFICATION</scope>
    <source>
        <strain evidence="1">Pr102</strain>
    </source>
</reference>
<dbReference type="InParanoid" id="H3H191"/>
<dbReference type="EnsemblProtists" id="Phyra83993">
    <property type="protein sequence ID" value="Phyra83993"/>
    <property type="gene ID" value="Phyra83993"/>
</dbReference>
<dbReference type="VEuPathDB" id="FungiDB:KRP23_12600"/>
<reference evidence="2" key="1">
    <citation type="journal article" date="2006" name="Science">
        <title>Phytophthora genome sequences uncover evolutionary origins and mechanisms of pathogenesis.</title>
        <authorList>
            <person name="Tyler B.M."/>
            <person name="Tripathy S."/>
            <person name="Zhang X."/>
            <person name="Dehal P."/>
            <person name="Jiang R.H."/>
            <person name="Aerts A."/>
            <person name="Arredondo F.D."/>
            <person name="Baxter L."/>
            <person name="Bensasson D."/>
            <person name="Beynon J.L."/>
            <person name="Chapman J."/>
            <person name="Damasceno C.M."/>
            <person name="Dorrance A.E."/>
            <person name="Dou D."/>
            <person name="Dickerman A.W."/>
            <person name="Dubchak I.L."/>
            <person name="Garbelotto M."/>
            <person name="Gijzen M."/>
            <person name="Gordon S.G."/>
            <person name="Govers F."/>
            <person name="Grunwald N.J."/>
            <person name="Huang W."/>
            <person name="Ivors K.L."/>
            <person name="Jones R.W."/>
            <person name="Kamoun S."/>
            <person name="Krampis K."/>
            <person name="Lamour K.H."/>
            <person name="Lee M.K."/>
            <person name="McDonald W.H."/>
            <person name="Medina M."/>
            <person name="Meijer H.J."/>
            <person name="Nordberg E.K."/>
            <person name="Maclean D.J."/>
            <person name="Ospina-Giraldo M.D."/>
            <person name="Morris P.F."/>
            <person name="Phuntumart V."/>
            <person name="Putnam N.H."/>
            <person name="Rash S."/>
            <person name="Rose J.K."/>
            <person name="Sakihama Y."/>
            <person name="Salamov A.A."/>
            <person name="Savidor A."/>
            <person name="Scheuring C.F."/>
            <person name="Smith B.M."/>
            <person name="Sobral B.W."/>
            <person name="Terry A."/>
            <person name="Torto-Alalibo T.A."/>
            <person name="Win J."/>
            <person name="Xu Z."/>
            <person name="Zhang H."/>
            <person name="Grigoriev I.V."/>
            <person name="Rokhsar D.S."/>
            <person name="Boore J.L."/>
        </authorList>
    </citation>
    <scope>NUCLEOTIDE SEQUENCE [LARGE SCALE GENOMIC DNA]</scope>
    <source>
        <strain evidence="2">Pr102</strain>
    </source>
</reference>
<dbReference type="GeneID" id="94219015"/>
<dbReference type="AlphaFoldDB" id="H3H191"/>
<proteinExistence type="predicted"/>
<organism evidence="1 2">
    <name type="scientific">Phytophthora ramorum</name>
    <name type="common">Sudden oak death agent</name>
    <dbReference type="NCBI Taxonomy" id="164328"/>
    <lineage>
        <taxon>Eukaryota</taxon>
        <taxon>Sar</taxon>
        <taxon>Stramenopiles</taxon>
        <taxon>Oomycota</taxon>
        <taxon>Peronosporomycetes</taxon>
        <taxon>Peronosporales</taxon>
        <taxon>Peronosporaceae</taxon>
        <taxon>Phytophthora</taxon>
    </lineage>
</organism>
<evidence type="ECO:0000313" key="1">
    <source>
        <dbReference type="EnsemblProtists" id="Phyra83993"/>
    </source>
</evidence>
<evidence type="ECO:0000313" key="2">
    <source>
        <dbReference type="Proteomes" id="UP000005238"/>
    </source>
</evidence>